<dbReference type="EMBL" id="JAGFBR010000018">
    <property type="protein sequence ID" value="KAH0449495.1"/>
    <property type="molecule type" value="Genomic_DNA"/>
</dbReference>
<gene>
    <name evidence="1" type="ORF">IEQ34_020187</name>
</gene>
<organism evidence="1 2">
    <name type="scientific">Dendrobium chrysotoxum</name>
    <name type="common">Orchid</name>
    <dbReference type="NCBI Taxonomy" id="161865"/>
    <lineage>
        <taxon>Eukaryota</taxon>
        <taxon>Viridiplantae</taxon>
        <taxon>Streptophyta</taxon>
        <taxon>Embryophyta</taxon>
        <taxon>Tracheophyta</taxon>
        <taxon>Spermatophyta</taxon>
        <taxon>Magnoliopsida</taxon>
        <taxon>Liliopsida</taxon>
        <taxon>Asparagales</taxon>
        <taxon>Orchidaceae</taxon>
        <taxon>Epidendroideae</taxon>
        <taxon>Malaxideae</taxon>
        <taxon>Dendrobiinae</taxon>
        <taxon>Dendrobium</taxon>
    </lineage>
</organism>
<dbReference type="PROSITE" id="PS51257">
    <property type="entry name" value="PROKAR_LIPOPROTEIN"/>
    <property type="match status" value="1"/>
</dbReference>
<sequence length="67" mass="7635">MFGFECRDLPIRRFREKRASEPSIPLTGASLIGCITGDDTDTVQRRVRAHHVTPLLCTTVVYPLYTR</sequence>
<comment type="caution">
    <text evidence="1">The sequence shown here is derived from an EMBL/GenBank/DDBJ whole genome shotgun (WGS) entry which is preliminary data.</text>
</comment>
<name>A0AAV7G1D6_DENCH</name>
<reference evidence="1 2" key="1">
    <citation type="journal article" date="2021" name="Hortic Res">
        <title>Chromosome-scale assembly of the Dendrobium chrysotoxum genome enhances the understanding of orchid evolution.</title>
        <authorList>
            <person name="Zhang Y."/>
            <person name="Zhang G.Q."/>
            <person name="Zhang D."/>
            <person name="Liu X.D."/>
            <person name="Xu X.Y."/>
            <person name="Sun W.H."/>
            <person name="Yu X."/>
            <person name="Zhu X."/>
            <person name="Wang Z.W."/>
            <person name="Zhao X."/>
            <person name="Zhong W.Y."/>
            <person name="Chen H."/>
            <person name="Yin W.L."/>
            <person name="Huang T."/>
            <person name="Niu S.C."/>
            <person name="Liu Z.J."/>
        </authorList>
    </citation>
    <scope>NUCLEOTIDE SEQUENCE [LARGE SCALE GENOMIC DNA]</scope>
    <source>
        <strain evidence="1">Lindl</strain>
    </source>
</reference>
<accession>A0AAV7G1D6</accession>
<proteinExistence type="predicted"/>
<evidence type="ECO:0000313" key="2">
    <source>
        <dbReference type="Proteomes" id="UP000775213"/>
    </source>
</evidence>
<evidence type="ECO:0000313" key="1">
    <source>
        <dbReference type="EMBL" id="KAH0449495.1"/>
    </source>
</evidence>
<dbReference type="AlphaFoldDB" id="A0AAV7G1D6"/>
<keyword evidence="2" id="KW-1185">Reference proteome</keyword>
<protein>
    <submittedName>
        <fullName evidence="1">Uncharacterized protein</fullName>
    </submittedName>
</protein>
<dbReference type="Proteomes" id="UP000775213">
    <property type="component" value="Unassembled WGS sequence"/>
</dbReference>